<sequence>MKAGSSRIERAGVYTNVTSEVLYLVGSWGFGSSLGIMLKRHIAGNKTCAGFLIALGSKYLCVCCVTGGCTLVHHLP</sequence>
<reference evidence="2" key="1">
    <citation type="submission" date="2020-01" db="EMBL/GenBank/DDBJ databases">
        <authorList>
            <consortium name="DOE Joint Genome Institute"/>
            <person name="Haridas S."/>
            <person name="Albert R."/>
            <person name="Binder M."/>
            <person name="Bloem J."/>
            <person name="Labutti K."/>
            <person name="Salamov A."/>
            <person name="Andreopoulos B."/>
            <person name="Baker S.E."/>
            <person name="Barry K."/>
            <person name="Bills G."/>
            <person name="Bluhm B.H."/>
            <person name="Cannon C."/>
            <person name="Castanera R."/>
            <person name="Culley D.E."/>
            <person name="Daum C."/>
            <person name="Ezra D."/>
            <person name="Gonzalez J.B."/>
            <person name="Henrissat B."/>
            <person name="Kuo A."/>
            <person name="Liang C."/>
            <person name="Lipzen A."/>
            <person name="Lutzoni F."/>
            <person name="Magnuson J."/>
            <person name="Mondo S."/>
            <person name="Nolan M."/>
            <person name="Ohm R."/>
            <person name="Pangilinan J."/>
            <person name="Park H.-J."/>
            <person name="Ramirez L."/>
            <person name="Alfaro M."/>
            <person name="Sun H."/>
            <person name="Tritt A."/>
            <person name="Yoshinaga Y."/>
            <person name="Zwiers L.-H."/>
            <person name="Turgeon B.G."/>
            <person name="Goodwin S.B."/>
            <person name="Spatafora J.W."/>
            <person name="Crous P.W."/>
            <person name="Grigoriev I.V."/>
        </authorList>
    </citation>
    <scope>NUCLEOTIDE SEQUENCE</scope>
    <source>
        <strain evidence="2">IPT5</strain>
    </source>
</reference>
<evidence type="ECO:0000313" key="3">
    <source>
        <dbReference type="Proteomes" id="UP000799423"/>
    </source>
</evidence>
<organism evidence="2 3">
    <name type="scientific">Plenodomus tracheiphilus IPT5</name>
    <dbReference type="NCBI Taxonomy" id="1408161"/>
    <lineage>
        <taxon>Eukaryota</taxon>
        <taxon>Fungi</taxon>
        <taxon>Dikarya</taxon>
        <taxon>Ascomycota</taxon>
        <taxon>Pezizomycotina</taxon>
        <taxon>Dothideomycetes</taxon>
        <taxon>Pleosporomycetidae</taxon>
        <taxon>Pleosporales</taxon>
        <taxon>Pleosporineae</taxon>
        <taxon>Leptosphaeriaceae</taxon>
        <taxon>Plenodomus</taxon>
    </lineage>
</organism>
<keyword evidence="1" id="KW-0472">Membrane</keyword>
<dbReference type="Proteomes" id="UP000799423">
    <property type="component" value="Unassembled WGS sequence"/>
</dbReference>
<dbReference type="AlphaFoldDB" id="A0A6A7BDA2"/>
<evidence type="ECO:0000313" key="2">
    <source>
        <dbReference type="EMBL" id="KAF2853242.1"/>
    </source>
</evidence>
<feature type="transmembrane region" description="Helical" evidence="1">
    <location>
        <begin position="21"/>
        <end position="38"/>
    </location>
</feature>
<gene>
    <name evidence="2" type="ORF">T440DRAFT_321688</name>
</gene>
<dbReference type="EMBL" id="MU006296">
    <property type="protein sequence ID" value="KAF2853242.1"/>
    <property type="molecule type" value="Genomic_DNA"/>
</dbReference>
<protein>
    <submittedName>
        <fullName evidence="2">Uncharacterized protein</fullName>
    </submittedName>
</protein>
<keyword evidence="3" id="KW-1185">Reference proteome</keyword>
<keyword evidence="1" id="KW-1133">Transmembrane helix</keyword>
<name>A0A6A7BDA2_9PLEO</name>
<evidence type="ECO:0000256" key="1">
    <source>
        <dbReference type="SAM" id="Phobius"/>
    </source>
</evidence>
<keyword evidence="1" id="KW-0812">Transmembrane</keyword>
<feature type="transmembrane region" description="Helical" evidence="1">
    <location>
        <begin position="50"/>
        <end position="73"/>
    </location>
</feature>
<proteinExistence type="predicted"/>
<accession>A0A6A7BDA2</accession>